<evidence type="ECO:0000256" key="2">
    <source>
        <dbReference type="ARBA" id="ARBA00022723"/>
    </source>
</evidence>
<feature type="domain" description="Peptidase M3A/M3B catalytic" evidence="8">
    <location>
        <begin position="208"/>
        <end position="587"/>
    </location>
</feature>
<dbReference type="InterPro" id="IPR004438">
    <property type="entry name" value="Peptidase_M3B"/>
</dbReference>
<name>A0A9D1VHD8_9LACO</name>
<dbReference type="GO" id="GO:0004222">
    <property type="term" value="F:metalloendopeptidase activity"/>
    <property type="evidence" value="ECO:0007669"/>
    <property type="project" value="UniProtKB-UniRule"/>
</dbReference>
<feature type="domain" description="Oligopeptidase F N-terminal" evidence="9">
    <location>
        <begin position="117"/>
        <end position="186"/>
    </location>
</feature>
<dbReference type="Pfam" id="PF01432">
    <property type="entry name" value="Peptidase_M3"/>
    <property type="match status" value="1"/>
</dbReference>
<protein>
    <recommendedName>
        <fullName evidence="6">Oligopeptidase F</fullName>
        <ecNumber evidence="6">3.4.24.-</ecNumber>
    </recommendedName>
</protein>
<dbReference type="GO" id="GO:0006518">
    <property type="term" value="P:peptide metabolic process"/>
    <property type="evidence" value="ECO:0007669"/>
    <property type="project" value="TreeGrafter"/>
</dbReference>
<keyword evidence="3 6" id="KW-0378">Hydrolase</keyword>
<gene>
    <name evidence="10" type="primary">pepF</name>
    <name evidence="10" type="ORF">H9856_03330</name>
</gene>
<comment type="similarity">
    <text evidence="6">Belongs to the peptidase M3B family.</text>
</comment>
<dbReference type="Proteomes" id="UP000824231">
    <property type="component" value="Unassembled WGS sequence"/>
</dbReference>
<dbReference type="EMBL" id="DXFH01000011">
    <property type="protein sequence ID" value="HIX35425.1"/>
    <property type="molecule type" value="Genomic_DNA"/>
</dbReference>
<keyword evidence="5 6" id="KW-0482">Metalloprotease</keyword>
<keyword evidence="7" id="KW-0175">Coiled coil</keyword>
<proteinExistence type="inferred from homology"/>
<reference evidence="10" key="2">
    <citation type="submission" date="2021-04" db="EMBL/GenBank/DDBJ databases">
        <authorList>
            <person name="Gilroy R."/>
        </authorList>
    </citation>
    <scope>NUCLEOTIDE SEQUENCE</scope>
    <source>
        <strain evidence="10">ChiSxjej3B15-572</strain>
    </source>
</reference>
<dbReference type="InterPro" id="IPR042088">
    <property type="entry name" value="OligoPept_F_C"/>
</dbReference>
<reference evidence="10" key="1">
    <citation type="journal article" date="2021" name="PeerJ">
        <title>Extensive microbial diversity within the chicken gut microbiome revealed by metagenomics and culture.</title>
        <authorList>
            <person name="Gilroy R."/>
            <person name="Ravi A."/>
            <person name="Getino M."/>
            <person name="Pursley I."/>
            <person name="Horton D.L."/>
            <person name="Alikhan N.F."/>
            <person name="Baker D."/>
            <person name="Gharbi K."/>
            <person name="Hall N."/>
            <person name="Watson M."/>
            <person name="Adriaenssens E.M."/>
            <person name="Foster-Nyarko E."/>
            <person name="Jarju S."/>
            <person name="Secka A."/>
            <person name="Antonio M."/>
            <person name="Oren A."/>
            <person name="Chaudhuri R.R."/>
            <person name="La Ragione R."/>
            <person name="Hildebrand F."/>
            <person name="Pallen M.J."/>
        </authorList>
    </citation>
    <scope>NUCLEOTIDE SEQUENCE</scope>
    <source>
        <strain evidence="10">ChiSxjej3B15-572</strain>
    </source>
</reference>
<evidence type="ECO:0000256" key="5">
    <source>
        <dbReference type="ARBA" id="ARBA00023049"/>
    </source>
</evidence>
<dbReference type="CDD" id="cd09608">
    <property type="entry name" value="M3B_PepF"/>
    <property type="match status" value="1"/>
</dbReference>
<dbReference type="PANTHER" id="PTHR11804">
    <property type="entry name" value="PROTEASE M3 THIMET OLIGOPEPTIDASE-RELATED"/>
    <property type="match status" value="1"/>
</dbReference>
<dbReference type="AlphaFoldDB" id="A0A9D1VHD8"/>
<sequence>MTSSKQPARSEVPVKLTWNLTDLYASDADMKKALAQTEQQAQELQQLKGRLAQENGRILLKAMHQAKTINADLEQEYVYAMLRHDSDTTDAPATELMGTAERIATTIDEQLSFLDPEIISLDEQSLKQWLATIPELQEFRYAIHQTRLQKDHVLSTDQEQLLSALGRSIDSPSDIFNTLNDADLKFSMVHNDQGELVELTDGNRGEFAQSKQRAVRKEAFLAYQKPYHALRNTFAATLNDFIDGENTIAKLRHYPSSRAAALSANEIDEQVYQNLVTTVNAHLDLAHRWYQLKQHALGLSDFYQYDVNVPLANHALTATYEQGKQLVLNALSVLGSEYEHALQNELANRWVDVAENKGKRSGGYEVGIANVHPYVLLNWSDQLESTFTLAHESGHAMHSWFSQHAQPSEYAEAPIFLAEVASTFNENILTKYLLDQYSGQPDKQLYVLEQSINGFIGTIFRQTQFAEFEDSAYVAQQKGQRLTADYLDQLNQKLVKKYYGPTVQLAGTATQGWAYVPHFYMHYYVYQYATSWAIATALAQQVWDKEEGARDRYLQFLRAGGSDSPLTILKHAGIDATTPAYLEDALAVMDQEINQVEKLLKQNQ</sequence>
<evidence type="ECO:0000259" key="8">
    <source>
        <dbReference type="Pfam" id="PF01432"/>
    </source>
</evidence>
<accession>A0A9D1VHD8</accession>
<feature type="coiled-coil region" evidence="7">
    <location>
        <begin position="27"/>
        <end position="57"/>
    </location>
</feature>
<evidence type="ECO:0000259" key="9">
    <source>
        <dbReference type="Pfam" id="PF08439"/>
    </source>
</evidence>
<organism evidence="10 11">
    <name type="scientific">Candidatus Limosilactobacillus merdigallinarum</name>
    <dbReference type="NCBI Taxonomy" id="2838652"/>
    <lineage>
        <taxon>Bacteria</taxon>
        <taxon>Bacillati</taxon>
        <taxon>Bacillota</taxon>
        <taxon>Bacilli</taxon>
        <taxon>Lactobacillales</taxon>
        <taxon>Lactobacillaceae</taxon>
        <taxon>Limosilactobacillus</taxon>
    </lineage>
</organism>
<dbReference type="SUPFAM" id="SSF55486">
    <property type="entry name" value="Metalloproteases ('zincins'), catalytic domain"/>
    <property type="match status" value="1"/>
</dbReference>
<evidence type="ECO:0000256" key="4">
    <source>
        <dbReference type="ARBA" id="ARBA00022833"/>
    </source>
</evidence>
<evidence type="ECO:0000313" key="11">
    <source>
        <dbReference type="Proteomes" id="UP000824231"/>
    </source>
</evidence>
<dbReference type="PANTHER" id="PTHR11804:SF84">
    <property type="entry name" value="SACCHAROLYSIN"/>
    <property type="match status" value="1"/>
</dbReference>
<keyword evidence="2 6" id="KW-0479">Metal-binding</keyword>
<dbReference type="Gene3D" id="1.10.287.830">
    <property type="entry name" value="putative peptidase helix hairpin domain like"/>
    <property type="match status" value="1"/>
</dbReference>
<dbReference type="Gene3D" id="1.10.1370.20">
    <property type="entry name" value="Oligoendopeptidase f, C-terminal domain"/>
    <property type="match status" value="1"/>
</dbReference>
<evidence type="ECO:0000256" key="6">
    <source>
        <dbReference type="RuleBase" id="RU368091"/>
    </source>
</evidence>
<dbReference type="InterPro" id="IPR013647">
    <property type="entry name" value="OligopepF_N_dom"/>
</dbReference>
<dbReference type="InterPro" id="IPR045090">
    <property type="entry name" value="Pept_M3A_M3B"/>
</dbReference>
<comment type="caution">
    <text evidence="10">The sequence shown here is derived from an EMBL/GenBank/DDBJ whole genome shotgun (WGS) entry which is preliminary data.</text>
</comment>
<keyword evidence="4 6" id="KW-0862">Zinc</keyword>
<dbReference type="GO" id="GO:0046872">
    <property type="term" value="F:metal ion binding"/>
    <property type="evidence" value="ECO:0007669"/>
    <property type="project" value="UniProtKB-UniRule"/>
</dbReference>
<dbReference type="Gene3D" id="1.20.140.70">
    <property type="entry name" value="Oligopeptidase f, N-terminal domain"/>
    <property type="match status" value="1"/>
</dbReference>
<evidence type="ECO:0000256" key="3">
    <source>
        <dbReference type="ARBA" id="ARBA00022801"/>
    </source>
</evidence>
<keyword evidence="1 6" id="KW-0645">Protease</keyword>
<evidence type="ECO:0000256" key="1">
    <source>
        <dbReference type="ARBA" id="ARBA00022670"/>
    </source>
</evidence>
<comment type="function">
    <text evidence="6">Has oligopeptidase activity and degrades a variety of small bioactive peptides.</text>
</comment>
<evidence type="ECO:0000313" key="10">
    <source>
        <dbReference type="EMBL" id="HIX35425.1"/>
    </source>
</evidence>
<dbReference type="InterPro" id="IPR001567">
    <property type="entry name" value="Pept_M3A_M3B_dom"/>
</dbReference>
<evidence type="ECO:0000256" key="7">
    <source>
        <dbReference type="SAM" id="Coils"/>
    </source>
</evidence>
<dbReference type="Pfam" id="PF08439">
    <property type="entry name" value="Peptidase_M3_N"/>
    <property type="match status" value="1"/>
</dbReference>
<dbReference type="NCBIfam" id="TIGR00181">
    <property type="entry name" value="pepF"/>
    <property type="match status" value="1"/>
</dbReference>
<comment type="cofactor">
    <cofactor evidence="6">
        <name>Zn(2+)</name>
        <dbReference type="ChEBI" id="CHEBI:29105"/>
    </cofactor>
    <text evidence="6">Binds 1 zinc ion.</text>
</comment>
<dbReference type="GO" id="GO:0006508">
    <property type="term" value="P:proteolysis"/>
    <property type="evidence" value="ECO:0007669"/>
    <property type="project" value="UniProtKB-KW"/>
</dbReference>
<dbReference type="EC" id="3.4.24.-" evidence="6"/>